<keyword evidence="7" id="KW-1185">Reference proteome</keyword>
<evidence type="ECO:0000313" key="7">
    <source>
        <dbReference type="Proteomes" id="UP000285211"/>
    </source>
</evidence>
<dbReference type="RefSeq" id="WP_128192974.1">
    <property type="nucleotide sequence ID" value="NZ_SACJ01000001.1"/>
</dbReference>
<evidence type="ECO:0000256" key="3">
    <source>
        <dbReference type="ARBA" id="ARBA00023163"/>
    </source>
</evidence>
<dbReference type="PRINTS" id="PR00455">
    <property type="entry name" value="HTHTETR"/>
</dbReference>
<evidence type="ECO:0000259" key="5">
    <source>
        <dbReference type="PROSITE" id="PS50977"/>
    </source>
</evidence>
<accession>A0A437L2X8</accession>
<comment type="caution">
    <text evidence="6">The sequence shown here is derived from an EMBL/GenBank/DDBJ whole genome shotgun (WGS) entry which is preliminary data.</text>
</comment>
<feature type="domain" description="HTH tetR-type" evidence="5">
    <location>
        <begin position="1"/>
        <end position="59"/>
    </location>
</feature>
<name>A0A437L2X8_9FLAO</name>
<keyword evidence="1" id="KW-0805">Transcription regulation</keyword>
<feature type="DNA-binding region" description="H-T-H motif" evidence="4">
    <location>
        <begin position="22"/>
        <end position="41"/>
    </location>
</feature>
<dbReference type="PANTHER" id="PTHR43479:SF11">
    <property type="entry name" value="ACREF_ENVCD OPERON REPRESSOR-RELATED"/>
    <property type="match status" value="1"/>
</dbReference>
<dbReference type="OrthoDB" id="881297at2"/>
<keyword evidence="3" id="KW-0804">Transcription</keyword>
<dbReference type="Pfam" id="PF00440">
    <property type="entry name" value="TetR_N"/>
    <property type="match status" value="1"/>
</dbReference>
<dbReference type="InterPro" id="IPR009057">
    <property type="entry name" value="Homeodomain-like_sf"/>
</dbReference>
<reference evidence="6 7" key="1">
    <citation type="submission" date="2019-01" db="EMBL/GenBank/DDBJ databases">
        <authorList>
            <person name="Chen W.-M."/>
        </authorList>
    </citation>
    <scope>NUCLEOTIDE SEQUENCE [LARGE SCALE GENOMIC DNA]</scope>
    <source>
        <strain evidence="6 7">BBQ-12</strain>
    </source>
</reference>
<evidence type="ECO:0000313" key="6">
    <source>
        <dbReference type="EMBL" id="RVT79655.1"/>
    </source>
</evidence>
<sequence length="202" mass="23919">MRDKIISKAIDLFLKLGFKSVSMNDIAYEMQISKKTIYKYFDSKELLISESTKSIHNAVHENIKKIISKNCNAIEENFEIIKMFKEMFKMANSSPVYQLKKHYPNIFNALLSIEVYECKKVFEQNIEKGIQQELYRKDFSIEHYVSFYYTLIFSINENTSSEKELNKLELEVLEYHTRAMATEKGIIELKRQIQFSNDCRIS</sequence>
<evidence type="ECO:0000256" key="2">
    <source>
        <dbReference type="ARBA" id="ARBA00023125"/>
    </source>
</evidence>
<dbReference type="Gene3D" id="1.10.357.10">
    <property type="entry name" value="Tetracycline Repressor, domain 2"/>
    <property type="match status" value="1"/>
</dbReference>
<evidence type="ECO:0000256" key="4">
    <source>
        <dbReference type="PROSITE-ProRule" id="PRU00335"/>
    </source>
</evidence>
<dbReference type="AlphaFoldDB" id="A0A437L2X8"/>
<dbReference type="EMBL" id="SACJ01000001">
    <property type="protein sequence ID" value="RVT79655.1"/>
    <property type="molecule type" value="Genomic_DNA"/>
</dbReference>
<dbReference type="FunFam" id="1.10.10.60:FF:000141">
    <property type="entry name" value="TetR family transcriptional regulator"/>
    <property type="match status" value="1"/>
</dbReference>
<dbReference type="SUPFAM" id="SSF46689">
    <property type="entry name" value="Homeodomain-like"/>
    <property type="match status" value="1"/>
</dbReference>
<dbReference type="PANTHER" id="PTHR43479">
    <property type="entry name" value="ACREF/ENVCD OPERON REPRESSOR-RELATED"/>
    <property type="match status" value="1"/>
</dbReference>
<dbReference type="PROSITE" id="PS50977">
    <property type="entry name" value="HTH_TETR_2"/>
    <property type="match status" value="1"/>
</dbReference>
<keyword evidence="2 4" id="KW-0238">DNA-binding</keyword>
<gene>
    <name evidence="6" type="ORF">EOD40_00660</name>
</gene>
<organism evidence="6 7">
    <name type="scientific">Flavobacterium sufflavum</name>
    <dbReference type="NCBI Taxonomy" id="1921138"/>
    <lineage>
        <taxon>Bacteria</taxon>
        <taxon>Pseudomonadati</taxon>
        <taxon>Bacteroidota</taxon>
        <taxon>Flavobacteriia</taxon>
        <taxon>Flavobacteriales</taxon>
        <taxon>Flavobacteriaceae</taxon>
        <taxon>Flavobacterium</taxon>
    </lineage>
</organism>
<dbReference type="InterPro" id="IPR050624">
    <property type="entry name" value="HTH-type_Tx_Regulator"/>
</dbReference>
<evidence type="ECO:0000256" key="1">
    <source>
        <dbReference type="ARBA" id="ARBA00023015"/>
    </source>
</evidence>
<dbReference type="GO" id="GO:0003677">
    <property type="term" value="F:DNA binding"/>
    <property type="evidence" value="ECO:0007669"/>
    <property type="project" value="UniProtKB-UniRule"/>
</dbReference>
<dbReference type="Proteomes" id="UP000285211">
    <property type="component" value="Unassembled WGS sequence"/>
</dbReference>
<dbReference type="InterPro" id="IPR001647">
    <property type="entry name" value="HTH_TetR"/>
</dbReference>
<proteinExistence type="predicted"/>
<protein>
    <submittedName>
        <fullName evidence="6">TetR/AcrR family transcriptional regulator</fullName>
    </submittedName>
</protein>